<evidence type="ECO:0000313" key="3">
    <source>
        <dbReference type="Proteomes" id="UP000224634"/>
    </source>
</evidence>
<gene>
    <name evidence="2" type="ORF">AJ80_09054</name>
</gene>
<dbReference type="AlphaFoldDB" id="A0A2B7WX49"/>
<organism evidence="2 3">
    <name type="scientific">Polytolypa hystricis (strain UAMH7299)</name>
    <dbReference type="NCBI Taxonomy" id="1447883"/>
    <lineage>
        <taxon>Eukaryota</taxon>
        <taxon>Fungi</taxon>
        <taxon>Dikarya</taxon>
        <taxon>Ascomycota</taxon>
        <taxon>Pezizomycotina</taxon>
        <taxon>Eurotiomycetes</taxon>
        <taxon>Eurotiomycetidae</taxon>
        <taxon>Onygenales</taxon>
        <taxon>Onygenales incertae sedis</taxon>
        <taxon>Polytolypa</taxon>
    </lineage>
</organism>
<protein>
    <submittedName>
        <fullName evidence="2">Uncharacterized protein</fullName>
    </submittedName>
</protein>
<proteinExistence type="predicted"/>
<comment type="caution">
    <text evidence="2">The sequence shown here is derived from an EMBL/GenBank/DDBJ whole genome shotgun (WGS) entry which is preliminary data.</text>
</comment>
<reference evidence="2 3" key="1">
    <citation type="submission" date="2017-10" db="EMBL/GenBank/DDBJ databases">
        <title>Comparative genomics in systemic dimorphic fungi from Ajellomycetaceae.</title>
        <authorList>
            <person name="Munoz J.F."/>
            <person name="Mcewen J.G."/>
            <person name="Clay O.K."/>
            <person name="Cuomo C.A."/>
        </authorList>
    </citation>
    <scope>NUCLEOTIDE SEQUENCE [LARGE SCALE GENOMIC DNA]</scope>
    <source>
        <strain evidence="2 3">UAMH7299</strain>
    </source>
</reference>
<name>A0A2B7WX49_POLH7</name>
<keyword evidence="3" id="KW-1185">Reference proteome</keyword>
<sequence>MLLTHPPTNSTRLRLLTRQKLHIAHTKDAIHHLKTDIQTHSVHPRKSCETSHSTLPTSQTTPLTPIPPTATDNITTTYSTVRHEGTNNLTTRLRYLQALSLDLAFAEVAVENTYTNTVCSQQQQQQQTTHSTNNDHSSRGGGGYAAIETARASIVTLILIPSCPSAQGVKCSIRAIEDCVKYTTLVPEPLRIPTSYTRDE</sequence>
<feature type="region of interest" description="Disordered" evidence="1">
    <location>
        <begin position="121"/>
        <end position="143"/>
    </location>
</feature>
<dbReference type="EMBL" id="PDNA01000241">
    <property type="protein sequence ID" value="PGH01159.1"/>
    <property type="molecule type" value="Genomic_DNA"/>
</dbReference>
<dbReference type="Proteomes" id="UP000224634">
    <property type="component" value="Unassembled WGS sequence"/>
</dbReference>
<evidence type="ECO:0000313" key="2">
    <source>
        <dbReference type="EMBL" id="PGH01159.1"/>
    </source>
</evidence>
<feature type="compositionally biased region" description="Low complexity" evidence="1">
    <location>
        <begin position="50"/>
        <end position="63"/>
    </location>
</feature>
<accession>A0A2B7WX49</accession>
<feature type="region of interest" description="Disordered" evidence="1">
    <location>
        <begin position="39"/>
        <end position="72"/>
    </location>
</feature>
<evidence type="ECO:0000256" key="1">
    <source>
        <dbReference type="SAM" id="MobiDB-lite"/>
    </source>
</evidence>